<keyword evidence="14" id="KW-1185">Reference proteome</keyword>
<feature type="binding site" evidence="11">
    <location>
        <position position="58"/>
    </location>
    <ligand>
        <name>ATP</name>
        <dbReference type="ChEBI" id="CHEBI:30616"/>
    </ligand>
</feature>
<dbReference type="CDD" id="cd04254">
    <property type="entry name" value="AAK_UMPK-PyrH-Ec"/>
    <property type="match status" value="1"/>
</dbReference>
<name>A0ABM5UTT7_9COXI</name>
<feature type="binding site" evidence="11">
    <location>
        <position position="165"/>
    </location>
    <ligand>
        <name>ATP</name>
        <dbReference type="ChEBI" id="CHEBI:30616"/>
    </ligand>
</feature>
<keyword evidence="7 11" id="KW-0418">Kinase</keyword>
<evidence type="ECO:0000256" key="6">
    <source>
        <dbReference type="ARBA" id="ARBA00022741"/>
    </source>
</evidence>
<comment type="activity regulation">
    <text evidence="11">Inhibited by UTP.</text>
</comment>
<feature type="binding site" evidence="11">
    <location>
        <position position="166"/>
    </location>
    <ligand>
        <name>ATP</name>
        <dbReference type="ChEBI" id="CHEBI:30616"/>
    </ligand>
</feature>
<comment type="catalytic activity">
    <reaction evidence="10 11">
        <text>UMP + ATP = UDP + ADP</text>
        <dbReference type="Rhea" id="RHEA:24400"/>
        <dbReference type="ChEBI" id="CHEBI:30616"/>
        <dbReference type="ChEBI" id="CHEBI:57865"/>
        <dbReference type="ChEBI" id="CHEBI:58223"/>
        <dbReference type="ChEBI" id="CHEBI:456216"/>
        <dbReference type="EC" id="2.7.4.22"/>
    </reaction>
</comment>
<dbReference type="EMBL" id="CP011126">
    <property type="protein sequence ID" value="AKQ33362.1"/>
    <property type="molecule type" value="Genomic_DNA"/>
</dbReference>
<comment type="subcellular location">
    <subcellularLocation>
        <location evidence="1 11">Cytoplasm</location>
    </subcellularLocation>
</comment>
<reference evidence="13 14" key="1">
    <citation type="journal article" date="2015" name="Genome Biol. Evol.">
        <title>Distinctive Genome Reduction Rates Revealed by Genomic Analyses of Two Coxiella-Like Endosymbionts in Ticks.</title>
        <authorList>
            <person name="Gottlieb Y."/>
            <person name="Lalzar I."/>
            <person name="Klasson L."/>
        </authorList>
    </citation>
    <scope>NUCLEOTIDE SEQUENCE [LARGE SCALE GENOMIC DNA]</scope>
    <source>
        <strain evidence="13 14">CRt</strain>
    </source>
</reference>
<dbReference type="PIRSF" id="PIRSF005650">
    <property type="entry name" value="Uridylate_kin"/>
    <property type="match status" value="1"/>
</dbReference>
<dbReference type="SUPFAM" id="SSF53633">
    <property type="entry name" value="Carbamate kinase-like"/>
    <property type="match status" value="1"/>
</dbReference>
<dbReference type="Proteomes" id="UP000063965">
    <property type="component" value="Chromosome"/>
</dbReference>
<dbReference type="PANTHER" id="PTHR42833:SF4">
    <property type="entry name" value="URIDYLATE KINASE PUMPKIN, CHLOROPLASTIC"/>
    <property type="match status" value="1"/>
</dbReference>
<feature type="binding site" evidence="11">
    <location>
        <position position="62"/>
    </location>
    <ligand>
        <name>ATP</name>
        <dbReference type="ChEBI" id="CHEBI:30616"/>
    </ligand>
</feature>
<evidence type="ECO:0000256" key="7">
    <source>
        <dbReference type="ARBA" id="ARBA00022777"/>
    </source>
</evidence>
<dbReference type="Pfam" id="PF00696">
    <property type="entry name" value="AA_kinase"/>
    <property type="match status" value="1"/>
</dbReference>
<comment type="function">
    <text evidence="11">Catalyzes the reversible phosphorylation of UMP to UDP.</text>
</comment>
<evidence type="ECO:0000256" key="11">
    <source>
        <dbReference type="HAMAP-Rule" id="MF_01220"/>
    </source>
</evidence>
<evidence type="ECO:0000313" key="13">
    <source>
        <dbReference type="EMBL" id="AKQ33362.1"/>
    </source>
</evidence>
<evidence type="ECO:0000256" key="1">
    <source>
        <dbReference type="ARBA" id="ARBA00004496"/>
    </source>
</evidence>
<comment type="similarity">
    <text evidence="3 11">Belongs to the UMP kinase family.</text>
</comment>
<feature type="binding site" evidence="11">
    <location>
        <position position="171"/>
    </location>
    <ligand>
        <name>ATP</name>
        <dbReference type="ChEBI" id="CHEBI:30616"/>
    </ligand>
</feature>
<evidence type="ECO:0000256" key="10">
    <source>
        <dbReference type="ARBA" id="ARBA00047767"/>
    </source>
</evidence>
<keyword evidence="9 11" id="KW-0665">Pyrimidine biosynthesis</keyword>
<feature type="binding site" evidence="11">
    <location>
        <position position="57"/>
    </location>
    <ligand>
        <name>UMP</name>
        <dbReference type="ChEBI" id="CHEBI:57865"/>
    </ligand>
</feature>
<feature type="binding site" evidence="11">
    <location>
        <position position="77"/>
    </location>
    <ligand>
        <name>UMP</name>
        <dbReference type="ChEBI" id="CHEBI:57865"/>
    </ligand>
</feature>
<feature type="binding site" evidence="11">
    <location>
        <begin position="138"/>
        <end position="145"/>
    </location>
    <ligand>
        <name>UMP</name>
        <dbReference type="ChEBI" id="CHEBI:57865"/>
    </ligand>
</feature>
<dbReference type="NCBIfam" id="TIGR02075">
    <property type="entry name" value="pyrH_bact"/>
    <property type="match status" value="1"/>
</dbReference>
<dbReference type="InterPro" id="IPR036393">
    <property type="entry name" value="AceGlu_kinase-like_sf"/>
</dbReference>
<dbReference type="RefSeq" id="WP_048875017.1">
    <property type="nucleotide sequence ID" value="NZ_CP011126.1"/>
</dbReference>
<comment type="pathway">
    <text evidence="2 11">Pyrimidine metabolism; CTP biosynthesis via de novo pathway; UDP from UMP (UMPK route): step 1/1.</text>
</comment>
<dbReference type="InterPro" id="IPR015963">
    <property type="entry name" value="Uridylate_kinase_bac"/>
</dbReference>
<dbReference type="InterPro" id="IPR001048">
    <property type="entry name" value="Asp/Glu/Uridylate_kinase"/>
</dbReference>
<dbReference type="GO" id="GO:0016301">
    <property type="term" value="F:kinase activity"/>
    <property type="evidence" value="ECO:0007669"/>
    <property type="project" value="UniProtKB-KW"/>
</dbReference>
<accession>A0ABM5UTT7</accession>
<protein>
    <recommendedName>
        <fullName evidence="11">Uridylate kinase</fullName>
        <shortName evidence="11">UK</shortName>
        <ecNumber evidence="11">2.7.4.22</ecNumber>
    </recommendedName>
    <alternativeName>
        <fullName evidence="11">Uridine monophosphate kinase</fullName>
        <shortName evidence="11">UMP kinase</shortName>
        <shortName evidence="11">UMPK</shortName>
    </alternativeName>
</protein>
<evidence type="ECO:0000313" key="14">
    <source>
        <dbReference type="Proteomes" id="UP000063965"/>
    </source>
</evidence>
<organism evidence="13 14">
    <name type="scientific">Candidatus Coxiella mudrowiae</name>
    <dbReference type="NCBI Taxonomy" id="2054173"/>
    <lineage>
        <taxon>Bacteria</taxon>
        <taxon>Pseudomonadati</taxon>
        <taxon>Pseudomonadota</taxon>
        <taxon>Gammaproteobacteria</taxon>
        <taxon>Legionellales</taxon>
        <taxon>Coxiellaceae</taxon>
        <taxon>Coxiella</taxon>
    </lineage>
</organism>
<dbReference type="InterPro" id="IPR011817">
    <property type="entry name" value="Uridylate_kinase"/>
</dbReference>
<gene>
    <name evidence="11 13" type="primary">pyrH</name>
    <name evidence="13" type="ORF">CleRT_04090</name>
</gene>
<proteinExistence type="inferred from homology"/>
<dbReference type="Gene3D" id="3.40.1160.10">
    <property type="entry name" value="Acetylglutamate kinase-like"/>
    <property type="match status" value="1"/>
</dbReference>
<feature type="binding site" evidence="11">
    <location>
        <position position="174"/>
    </location>
    <ligand>
        <name>ATP</name>
        <dbReference type="ChEBI" id="CHEBI:30616"/>
    </ligand>
</feature>
<keyword evidence="4 11" id="KW-0963">Cytoplasm</keyword>
<keyword evidence="8 11" id="KW-0067">ATP-binding</keyword>
<dbReference type="HAMAP" id="MF_01220_B">
    <property type="entry name" value="PyrH_B"/>
    <property type="match status" value="1"/>
</dbReference>
<dbReference type="EC" id="2.7.4.22" evidence="11"/>
<evidence type="ECO:0000256" key="4">
    <source>
        <dbReference type="ARBA" id="ARBA00022490"/>
    </source>
</evidence>
<evidence type="ECO:0000259" key="12">
    <source>
        <dbReference type="Pfam" id="PF00696"/>
    </source>
</evidence>
<evidence type="ECO:0000256" key="3">
    <source>
        <dbReference type="ARBA" id="ARBA00007614"/>
    </source>
</evidence>
<comment type="caution">
    <text evidence="11">Lacks conserved residue(s) required for the propagation of feature annotation.</text>
</comment>
<evidence type="ECO:0000256" key="5">
    <source>
        <dbReference type="ARBA" id="ARBA00022679"/>
    </source>
</evidence>
<keyword evidence="6 11" id="KW-0547">Nucleotide-binding</keyword>
<comment type="subunit">
    <text evidence="11">Homohexamer.</text>
</comment>
<feature type="domain" description="Aspartate/glutamate/uridylate kinase" evidence="12">
    <location>
        <begin position="11"/>
        <end position="219"/>
    </location>
</feature>
<dbReference type="PANTHER" id="PTHR42833">
    <property type="entry name" value="URIDYLATE KINASE"/>
    <property type="match status" value="1"/>
</dbReference>
<sequence length="240" mass="26202">MTNGPQPVYRRVLLKMSGEALMGKENYAIDPEVLDRMAKDITQVYQLGVQVAIVIGGGNFFRGAALQKAGINRITGDYMGMLATLMNALALRDAFERSNLPVRILSAIPMTGVVDAFHRRKAIHHLQQGRVVIFAAGTGNPLVTTDSAASLRGIEIGADVVLKATNVDGVYSEDPAKNPKAKLYKHLTYQEALEKELAVMDLAAFCQCRDHNMSLRVFNINKPGTMLRVIMDTAEGTLVD</sequence>
<keyword evidence="5 11" id="KW-0808">Transferase</keyword>
<evidence type="ECO:0000256" key="8">
    <source>
        <dbReference type="ARBA" id="ARBA00022840"/>
    </source>
</evidence>
<feature type="binding site" evidence="11">
    <location>
        <begin position="15"/>
        <end position="18"/>
    </location>
    <ligand>
        <name>ATP</name>
        <dbReference type="ChEBI" id="CHEBI:30616"/>
    </ligand>
</feature>
<evidence type="ECO:0000256" key="9">
    <source>
        <dbReference type="ARBA" id="ARBA00022975"/>
    </source>
</evidence>
<evidence type="ECO:0000256" key="2">
    <source>
        <dbReference type="ARBA" id="ARBA00004791"/>
    </source>
</evidence>